<proteinExistence type="predicted"/>
<keyword evidence="3" id="KW-1185">Reference proteome</keyword>
<dbReference type="RefSeq" id="WP_152213610.1">
    <property type="nucleotide sequence ID" value="NZ_WFLN01000009.1"/>
</dbReference>
<dbReference type="Proteomes" id="UP000442694">
    <property type="component" value="Unassembled WGS sequence"/>
</dbReference>
<dbReference type="SUPFAM" id="SSF55811">
    <property type="entry name" value="Nudix"/>
    <property type="match status" value="1"/>
</dbReference>
<feature type="domain" description="Nudix hydrolase" evidence="1">
    <location>
        <begin position="1"/>
        <end position="147"/>
    </location>
</feature>
<organism evidence="2 3">
    <name type="scientific">Fluviispira multicolorata</name>
    <dbReference type="NCBI Taxonomy" id="2654512"/>
    <lineage>
        <taxon>Bacteria</taxon>
        <taxon>Pseudomonadati</taxon>
        <taxon>Bdellovibrionota</taxon>
        <taxon>Oligoflexia</taxon>
        <taxon>Silvanigrellales</taxon>
        <taxon>Silvanigrellaceae</taxon>
        <taxon>Fluviispira</taxon>
    </lineage>
</organism>
<dbReference type="Pfam" id="PF00293">
    <property type="entry name" value="NUDIX"/>
    <property type="match status" value="1"/>
</dbReference>
<evidence type="ECO:0000313" key="2">
    <source>
        <dbReference type="EMBL" id="KAB8028459.1"/>
    </source>
</evidence>
<dbReference type="InterPro" id="IPR000086">
    <property type="entry name" value="NUDIX_hydrolase_dom"/>
</dbReference>
<dbReference type="PROSITE" id="PS51462">
    <property type="entry name" value="NUDIX"/>
    <property type="match status" value="1"/>
</dbReference>
<comment type="caution">
    <text evidence="2">The sequence shown here is derived from an EMBL/GenBank/DDBJ whole genome shotgun (WGS) entry which is preliminary data.</text>
</comment>
<sequence length="149" mass="17864">MFRENVAALIKCNNMYLACNRTDHNTWQNVQGGIEESDKSPLHAIIRETIEELGVEEADFKIIYKSKFWRRYYFPKEILNRERFKGNVGQEQLWFLIELKDINKIDLKKSVGEFKKVKLVNIEDFVDIYSQWKIASFYDFCRELNLLKI</sequence>
<evidence type="ECO:0000259" key="1">
    <source>
        <dbReference type="PROSITE" id="PS51462"/>
    </source>
</evidence>
<name>A0A833N4M8_9BACT</name>
<accession>A0A833N4M8</accession>
<gene>
    <name evidence="2" type="ORF">GCL57_12085</name>
</gene>
<reference evidence="2 3" key="1">
    <citation type="submission" date="2019-10" db="EMBL/GenBank/DDBJ databases">
        <title>New genus of Silvanigrellaceae.</title>
        <authorList>
            <person name="Pitt A."/>
            <person name="Hahn M.W."/>
        </authorList>
    </citation>
    <scope>NUCLEOTIDE SEQUENCE [LARGE SCALE GENOMIC DNA]</scope>
    <source>
        <strain evidence="2 3">33A1-SZDP</strain>
    </source>
</reference>
<dbReference type="Gene3D" id="3.90.79.10">
    <property type="entry name" value="Nucleoside Triphosphate Pyrophosphohydrolase"/>
    <property type="match status" value="1"/>
</dbReference>
<evidence type="ECO:0000313" key="3">
    <source>
        <dbReference type="Proteomes" id="UP000442694"/>
    </source>
</evidence>
<dbReference type="InterPro" id="IPR015797">
    <property type="entry name" value="NUDIX_hydrolase-like_dom_sf"/>
</dbReference>
<dbReference type="AlphaFoldDB" id="A0A833N4M8"/>
<dbReference type="EMBL" id="WFLN01000009">
    <property type="protein sequence ID" value="KAB8028459.1"/>
    <property type="molecule type" value="Genomic_DNA"/>
</dbReference>
<protein>
    <submittedName>
        <fullName evidence="2">NUDIX domain-containing protein</fullName>
    </submittedName>
</protein>